<dbReference type="AlphaFoldDB" id="A0A502M7Y8"/>
<feature type="chain" id="PRO_5021299667" description="Lipoprotein" evidence="1">
    <location>
        <begin position="26"/>
        <end position="279"/>
    </location>
</feature>
<dbReference type="Proteomes" id="UP000317904">
    <property type="component" value="Unassembled WGS sequence"/>
</dbReference>
<keyword evidence="1" id="KW-0732">Signal</keyword>
<evidence type="ECO:0000313" key="2">
    <source>
        <dbReference type="EMBL" id="TPI02531.1"/>
    </source>
</evidence>
<accession>A0A502M7Y8</accession>
<evidence type="ECO:0008006" key="4">
    <source>
        <dbReference type="Google" id="ProtNLM"/>
    </source>
</evidence>
<dbReference type="RefSeq" id="WP_140700915.1">
    <property type="nucleotide sequence ID" value="NZ_VFSY01000016.1"/>
</dbReference>
<sequence>MKIKSKKWLFLNTVFLLPAALPLMSVSCTKDRPTISVSSEAEKSLSENGYHLKGSAADFNAFNYSVSNPIDPEDDLYLLQKDTYKQNGKTEYFRRNGKPILYKVDPFNSNLYARDSFGNFIEDPNGKPLPIYKTNASDKVHQFKLKDQFKFLKLGNTLGNYDYRVFSFTWDELTTNFPGTKLDKRYKKYANQKNVLFFILYYVTRTNELALNFVNDYVKPTVASMTQRYFDKYHKVLNISSNLYDNIQEKPWPYYKGIIGKDQYWKNAADPVAVVFEKP</sequence>
<dbReference type="EMBL" id="VFSY01000016">
    <property type="protein sequence ID" value="TPI02531.1"/>
    <property type="molecule type" value="Genomic_DNA"/>
</dbReference>
<gene>
    <name evidence="2" type="ORF">FJM01_00565</name>
</gene>
<reference evidence="2 3" key="1">
    <citation type="submission" date="2019-06" db="EMBL/GenBank/DDBJ databases">
        <title>A comparative genomics study of ostrich specific Mycoplasmas.</title>
        <authorList>
            <person name="Botes A."/>
            <person name="Nel T."/>
        </authorList>
    </citation>
    <scope>NUCLEOTIDE SEQUENCE [LARGE SCALE GENOMIC DNA]</scope>
    <source>
        <strain evidence="2 3">Ms01</strain>
    </source>
</reference>
<comment type="caution">
    <text evidence="2">The sequence shown here is derived from an EMBL/GenBank/DDBJ whole genome shotgun (WGS) entry which is preliminary data.</text>
</comment>
<feature type="signal peptide" evidence="1">
    <location>
        <begin position="1"/>
        <end position="25"/>
    </location>
</feature>
<dbReference type="PROSITE" id="PS51257">
    <property type="entry name" value="PROKAR_LIPOPROTEIN"/>
    <property type="match status" value="1"/>
</dbReference>
<organism evidence="2 3">
    <name type="scientific">Mycoplasma struthionis</name>
    <dbReference type="NCBI Taxonomy" id="538220"/>
    <lineage>
        <taxon>Bacteria</taxon>
        <taxon>Bacillati</taxon>
        <taxon>Mycoplasmatota</taxon>
        <taxon>Mollicutes</taxon>
        <taxon>Mycoplasmataceae</taxon>
        <taxon>Mycoplasma</taxon>
    </lineage>
</organism>
<name>A0A502M7Y8_9MOLU</name>
<protein>
    <recommendedName>
        <fullName evidence="4">Lipoprotein</fullName>
    </recommendedName>
</protein>
<proteinExistence type="predicted"/>
<evidence type="ECO:0000313" key="3">
    <source>
        <dbReference type="Proteomes" id="UP000317904"/>
    </source>
</evidence>
<evidence type="ECO:0000256" key="1">
    <source>
        <dbReference type="SAM" id="SignalP"/>
    </source>
</evidence>